<dbReference type="Proteomes" id="UP001261871">
    <property type="component" value="Unassembled WGS sequence"/>
</dbReference>
<evidence type="ECO:0000256" key="1">
    <source>
        <dbReference type="SAM" id="SignalP"/>
    </source>
</evidence>
<sequence>MNLIKTILYAFTIFLSGNTIFAQQAEQSINNQNQLPQSISQNTIAYSDYQKESTENVTPYNYNILSVADSTLVLQNGTAYPPTKRDYRRLGYDTAMYLGATVIAFGVLYAMPESVTNWDKEEMKEKGIAYKWKENVKAGPVWDEDDWVLNWITHPYSGGIYYMTARSSGFNIFESFLYSALMSTCFWEYGIEAFAEIPSKQDLIITPVLGSVVGEGFFYAKKSILRHDRRVLKSRFLGYTCLTLMDPFNTILDSFGYKEKTKTQLNLAPVGFDKGANKAIWGLNFNMQF</sequence>
<proteinExistence type="predicted"/>
<keyword evidence="4" id="KW-1185">Reference proteome</keyword>
<evidence type="ECO:0000259" key="2">
    <source>
        <dbReference type="Pfam" id="PF13084"/>
    </source>
</evidence>
<name>A0ABU1S3Y2_9FLAO</name>
<dbReference type="EMBL" id="JAVDTX010000005">
    <property type="protein sequence ID" value="MDR6845736.1"/>
    <property type="molecule type" value="Genomic_DNA"/>
</dbReference>
<dbReference type="RefSeq" id="WP_310007297.1">
    <property type="nucleotide sequence ID" value="NZ_JAVDTX010000005.1"/>
</dbReference>
<reference evidence="3 4" key="1">
    <citation type="submission" date="2023-07" db="EMBL/GenBank/DDBJ databases">
        <title>Sorghum-associated microbial communities from plants grown in Nebraska, USA.</title>
        <authorList>
            <person name="Schachtman D."/>
        </authorList>
    </citation>
    <scope>NUCLEOTIDE SEQUENCE [LARGE SCALE GENOMIC DNA]</scope>
    <source>
        <strain evidence="3 4">BE124</strain>
    </source>
</reference>
<accession>A0ABU1S3Y2</accession>
<dbReference type="InterPro" id="IPR025079">
    <property type="entry name" value="DUF3943"/>
</dbReference>
<protein>
    <recommendedName>
        <fullName evidence="2">DUF3943 domain-containing protein</fullName>
    </recommendedName>
</protein>
<feature type="chain" id="PRO_5046039198" description="DUF3943 domain-containing protein" evidence="1">
    <location>
        <begin position="23"/>
        <end position="289"/>
    </location>
</feature>
<feature type="signal peptide" evidence="1">
    <location>
        <begin position="1"/>
        <end position="22"/>
    </location>
</feature>
<keyword evidence="1" id="KW-0732">Signal</keyword>
<comment type="caution">
    <text evidence="3">The sequence shown here is derived from an EMBL/GenBank/DDBJ whole genome shotgun (WGS) entry which is preliminary data.</text>
</comment>
<gene>
    <name evidence="3" type="ORF">J2W95_002446</name>
</gene>
<evidence type="ECO:0000313" key="4">
    <source>
        <dbReference type="Proteomes" id="UP001261871"/>
    </source>
</evidence>
<organism evidence="3 4">
    <name type="scientific">Flavobacterium granuli</name>
    <dbReference type="NCBI Taxonomy" id="280093"/>
    <lineage>
        <taxon>Bacteria</taxon>
        <taxon>Pseudomonadati</taxon>
        <taxon>Bacteroidota</taxon>
        <taxon>Flavobacteriia</taxon>
        <taxon>Flavobacteriales</taxon>
        <taxon>Flavobacteriaceae</taxon>
        <taxon>Flavobacterium</taxon>
    </lineage>
</organism>
<evidence type="ECO:0000313" key="3">
    <source>
        <dbReference type="EMBL" id="MDR6845736.1"/>
    </source>
</evidence>
<feature type="domain" description="DUF3943" evidence="2">
    <location>
        <begin position="139"/>
        <end position="248"/>
    </location>
</feature>
<dbReference type="Pfam" id="PF13084">
    <property type="entry name" value="DUF3943"/>
    <property type="match status" value="1"/>
</dbReference>